<dbReference type="Gene3D" id="2.60.40.10">
    <property type="entry name" value="Immunoglobulins"/>
    <property type="match status" value="1"/>
</dbReference>
<dbReference type="GO" id="GO:0009251">
    <property type="term" value="P:glucan catabolic process"/>
    <property type="evidence" value="ECO:0007669"/>
    <property type="project" value="TreeGrafter"/>
</dbReference>
<evidence type="ECO:0000256" key="3">
    <source>
        <dbReference type="ARBA" id="ARBA00004418"/>
    </source>
</evidence>
<comment type="similarity">
    <text evidence="4 20">Belongs to the glycosyl hydrolase 3 family.</text>
</comment>
<dbReference type="EC" id="3.2.1.21" evidence="6"/>
<feature type="repeat" description="PPR" evidence="18">
    <location>
        <begin position="163"/>
        <end position="197"/>
    </location>
</feature>
<organism evidence="23 24">
    <name type="scientific">Rotaria sordida</name>
    <dbReference type="NCBI Taxonomy" id="392033"/>
    <lineage>
        <taxon>Eukaryota</taxon>
        <taxon>Metazoa</taxon>
        <taxon>Spiralia</taxon>
        <taxon>Gnathifera</taxon>
        <taxon>Rotifera</taxon>
        <taxon>Eurotatoria</taxon>
        <taxon>Bdelloidea</taxon>
        <taxon>Philodinida</taxon>
        <taxon>Philodinidae</taxon>
        <taxon>Rotaria</taxon>
    </lineage>
</organism>
<evidence type="ECO:0000259" key="22">
    <source>
        <dbReference type="PROSITE" id="PS50071"/>
    </source>
</evidence>
<dbReference type="CDD" id="cd00086">
    <property type="entry name" value="homeodomain"/>
    <property type="match status" value="1"/>
</dbReference>
<dbReference type="Gene3D" id="1.25.40.10">
    <property type="entry name" value="Tetratricopeptide repeat domain"/>
    <property type="match status" value="1"/>
</dbReference>
<evidence type="ECO:0000256" key="13">
    <source>
        <dbReference type="ARBA" id="ARBA00023155"/>
    </source>
</evidence>
<feature type="compositionally biased region" description="Low complexity" evidence="21">
    <location>
        <begin position="1965"/>
        <end position="1991"/>
    </location>
</feature>
<feature type="region of interest" description="Disordered" evidence="21">
    <location>
        <begin position="1039"/>
        <end position="1062"/>
    </location>
</feature>
<protein>
    <recommendedName>
        <fullName evidence="16">Periplasmic beta-glucosidase</fullName>
        <ecNumber evidence="6">3.2.1.21</ecNumber>
    </recommendedName>
</protein>
<dbReference type="InterPro" id="IPR011990">
    <property type="entry name" value="TPR-like_helical_dom_sf"/>
</dbReference>
<reference evidence="23" key="1">
    <citation type="submission" date="2021-02" db="EMBL/GenBank/DDBJ databases">
        <authorList>
            <person name="Nowell W R."/>
        </authorList>
    </citation>
    <scope>NUCLEOTIDE SEQUENCE</scope>
</reference>
<evidence type="ECO:0000256" key="8">
    <source>
        <dbReference type="ARBA" id="ARBA00022729"/>
    </source>
</evidence>
<feature type="compositionally biased region" description="Low complexity" evidence="21">
    <location>
        <begin position="2268"/>
        <end position="2280"/>
    </location>
</feature>
<sequence length="2280" mass="260478">MYTRCNVLKNIVQNFITSNSYSRFIRFQSSTTTITPDTLQNSNSNSKNHHYTEDVFLDLTTDYNRRRFVRSGLISNAIKNVNNNISERLSLLILTAAARCIHHVTPDKRVQLLEEAWKTLNDKKVRLTTRHYETYLSGLNENGFIFDADYYLKLIDNEQIQATPRLYSLLLTQYCREGNTDRAQNFLKMLKERNVSIDEDIFAALIVCQLKLGNDKGANDITQIMKERGLQPTISTYKEILTALISEHKLEQFEYYFGQIESQQRQTSSSSSSTVYIDAHFVVILLGQCISYKERPIFDLLLNTLKELDHGRMPNNLFNLAIQCVTNEWHESAIELLQMQSEADIIDEETSPYQGINGRHWILFFRQLLDNNEPHLIDIYLKLMMEKNLVPLDGILRVLYTTPNENYHLALNYLERGQELNHPMRTNYFYPILLNIYSLKTCENWTDNDRLRLFRLLDRLSIPIESSTYSKLIQQVFHQYYQNNFNSLLNMLSKNNLQSILDRICRLLLNDIRRNMLHLNVIEQIAPFFRLNTRSRQEEFSRYLFSTMTGISTKSDEYNDDEIDKNSQTKSMNDYTTIFQLINSISKNLSNDIPMLKHEIYIHLLRFSAQQRRTDLTLRLAEQCIKDNIKIGGSMNEIDILTSYTLPRDIVEQLARYKPGELSWKEKLSTINLQKVNRQQLEELYQEAKQDGKYPLNLQQRLLDNYIQKKSLQKAFTLLHEMVSNRHQIHSSVLHRLFNLITVRLDDKSDASKAEYREDLKFLCDLYEKSFGLINLPSELTFRLAHMYLLNGDQDNAITILSNKLNSKLNNEIYYYLIKFLQLDSSLLTTDGLTTIGNLFLNFRINEPIRKFWNLFFDILLEKTSPQDVVQYFSDAMRENSNIPYLHLFKLFIEKNELNRLQDIVDIATLQHGSRNVLHDLAFTLIESGKIKQAEKIFQTPWLKARNSRINLHALLFADSNNLDALIEAIKLTRNLPGVNQSQLFTSAIRVALRLDQSDMIDWLIKEIQENRIQLDIRIKKYLDAHLLSKGLDPLNVKTYENENKNEKDSTSSSSDDDDDHEQCELTLNDDIQLTTNIFFQSRRFCSSYGFRAKNTHQIFISGRLVDYKSHCKRSINNANIEIIHVEPNFRSICHELNYPNSDGYFYLSTLVTIPLTEQLFLRVTSPDYETIIKEIILPSSQNIILNWQIVLTPTIEPRQQQQQQQMNSMIDSLISQMTLDEKIGQLNLVTVGFDITGPIVSQNVDENIRNGLVGGVFNTYTPKAVRALQELAMNSTRLKIPLIFGYDVIHGHKTIFPISLGISTTWDMALIEQSARIAAQEATADGLNWVFSPMVDIARDPRWGRISEGAGEDPWLGSQIGAAMVRGYQGSDLARSNTAMACVKHFAFYGGAEAGRDYNTVDMSRITMYQNFLPPYQAAINAGAGSVMTAFNEVDSIPASANRWLLQDLLRDQWKFNGFIVTDYTAINEMIQHGIGDLQEVSARALNAGVDMDMVGEGFLTTLKKSFNEKKITEHTINQACRRILEAKYKLGLFDDPYRYCDESRIETDIFTYENRLAAKDLARRSFVLLKTDRKTLPLARTNLNLALVGPLADDHRNLIGSWSAAGDWRQTISVRDGINKLLGNQIQVLYAKGSNLIEDVSLLQQLNAHGGEIVLDERSAQEMIDEAVEISNKSDIIVAVIGETQGMTGEAASRADISIPECQKRLLKALFDTGKPVVIVLMNGRPMTLTWENEHAAAILETWFAGTETGNAIAEVLFGFYNPAGKLTTTFPRHIGQIPLYYNHKNTGRPFNATQVTEKYKSRYLDVPNEPLYPFGHGLSYTSFNFDPISVDKNELRGDSDRLTVRIRVHNTGAYAGEEVIQLYISDPAASVTRAVRELKNFKKIFLRSQQEEEISFIITTNDLKFFNTDLDYIWEEGDFIIHIGPDSVNTQSTLLPAPRPLLANVGLVTSSSSPIPTHKTKTSISRSPSSSSSSSTNSSNSSSSGSTRSRSRSPISRRSRSPTPDKPPTPSSSTPPVTINNSNVSSSLLQQQAAAAAVLFSSSSLSSLLPMYSMGLFPIPPPPPPPPILPAVNFSPEQIARVCETLEENGDIDRLGRFLWSLQVAPGSANLLVQHESILRARALVAFHLGNYRELYHLLENHKYTRDSHAKLQAMWMEAHYQEAEKLRGRPLGPVDKYRVRKKYPLPRTIWDGEQKTHCFKERTRSLLREWYLQDPYPNPAKKRELAQATGLTPTQVGNWFKNRRQRDRAAQAKNRQQYGIGAGSYSPPSSPDSSTT</sequence>
<dbReference type="GO" id="GO:0003677">
    <property type="term" value="F:DNA binding"/>
    <property type="evidence" value="ECO:0007669"/>
    <property type="project" value="UniProtKB-UniRule"/>
</dbReference>
<dbReference type="Pfam" id="PF16878">
    <property type="entry name" value="SIX1_SD"/>
    <property type="match status" value="1"/>
</dbReference>
<feature type="compositionally biased region" description="Basic and acidic residues" evidence="21">
    <location>
        <begin position="1040"/>
        <end position="1050"/>
    </location>
</feature>
<dbReference type="Proteomes" id="UP000663864">
    <property type="component" value="Unassembled WGS sequence"/>
</dbReference>
<dbReference type="Gene3D" id="3.20.20.300">
    <property type="entry name" value="Glycoside hydrolase, family 3, N-terminal domain"/>
    <property type="match status" value="1"/>
</dbReference>
<dbReference type="FunFam" id="3.40.50.1700:FF:000004">
    <property type="entry name" value="Periplasmic beta-glucosidase"/>
    <property type="match status" value="1"/>
</dbReference>
<name>A0A814ED56_9BILA</name>
<dbReference type="SMART" id="SM00389">
    <property type="entry name" value="HOX"/>
    <property type="match status" value="1"/>
</dbReference>
<dbReference type="InterPro" id="IPR001356">
    <property type="entry name" value="HD"/>
</dbReference>
<comment type="subcellular location">
    <subcellularLocation>
        <location evidence="2 17 19">Nucleus</location>
    </subcellularLocation>
    <subcellularLocation>
        <location evidence="3">Periplasm</location>
    </subcellularLocation>
</comment>
<feature type="region of interest" description="Disordered" evidence="21">
    <location>
        <begin position="2228"/>
        <end position="2280"/>
    </location>
</feature>
<dbReference type="FunFam" id="1.10.10.60:FF:000046">
    <property type="entry name" value="SIX homeobox 3"/>
    <property type="match status" value="1"/>
</dbReference>
<evidence type="ECO:0000256" key="1">
    <source>
        <dbReference type="ARBA" id="ARBA00000448"/>
    </source>
</evidence>
<dbReference type="NCBIfam" id="NF011678">
    <property type="entry name" value="PRK15098.1"/>
    <property type="match status" value="1"/>
</dbReference>
<dbReference type="SUPFAM" id="SSF46689">
    <property type="entry name" value="Homeodomain-like"/>
    <property type="match status" value="1"/>
</dbReference>
<comment type="catalytic activity">
    <reaction evidence="1">
        <text>Hydrolysis of terminal, non-reducing beta-D-glucosyl residues with release of beta-D-glucose.</text>
        <dbReference type="EC" id="3.2.1.21"/>
    </reaction>
</comment>
<dbReference type="Pfam" id="PF00933">
    <property type="entry name" value="Glyco_hydro_3"/>
    <property type="match status" value="1"/>
</dbReference>
<dbReference type="InterPro" id="IPR051915">
    <property type="entry name" value="Cellulose_Degrad_GH3"/>
</dbReference>
<dbReference type="InterPro" id="IPR002772">
    <property type="entry name" value="Glyco_hydro_3_C"/>
</dbReference>
<dbReference type="PRINTS" id="PR00133">
    <property type="entry name" value="GLHYDRLASE3"/>
</dbReference>
<dbReference type="FunFam" id="2.60.40.10:FF:000495">
    <property type="entry name" value="Periplasmic beta-glucosidase"/>
    <property type="match status" value="1"/>
</dbReference>
<dbReference type="InterPro" id="IPR013783">
    <property type="entry name" value="Ig-like_fold"/>
</dbReference>
<proteinExistence type="inferred from homology"/>
<dbReference type="Pfam" id="PF00046">
    <property type="entry name" value="Homeodomain"/>
    <property type="match status" value="1"/>
</dbReference>
<dbReference type="InterPro" id="IPR002885">
    <property type="entry name" value="PPR_rpt"/>
</dbReference>
<evidence type="ECO:0000256" key="14">
    <source>
        <dbReference type="ARBA" id="ARBA00023242"/>
    </source>
</evidence>
<dbReference type="Pfam" id="PF23276">
    <property type="entry name" value="TPR_24"/>
    <property type="match status" value="1"/>
</dbReference>
<accession>A0A814ED56</accession>
<dbReference type="InterPro" id="IPR036881">
    <property type="entry name" value="Glyco_hydro_3_C_sf"/>
</dbReference>
<dbReference type="PANTHER" id="PTHR30620:SF16">
    <property type="entry name" value="LYSOSOMAL BETA GLUCOSIDASE"/>
    <property type="match status" value="1"/>
</dbReference>
<dbReference type="SUPFAM" id="SSF51445">
    <property type="entry name" value="(Trans)glycosidases"/>
    <property type="match status" value="1"/>
</dbReference>
<feature type="region of interest" description="Disordered" evidence="21">
    <location>
        <begin position="1952"/>
        <end position="2025"/>
    </location>
</feature>
<evidence type="ECO:0000256" key="11">
    <source>
        <dbReference type="ARBA" id="ARBA00022801"/>
    </source>
</evidence>
<evidence type="ECO:0000313" key="24">
    <source>
        <dbReference type="Proteomes" id="UP000663864"/>
    </source>
</evidence>
<dbReference type="InterPro" id="IPR017853">
    <property type="entry name" value="GH"/>
</dbReference>
<evidence type="ECO:0000313" key="23">
    <source>
        <dbReference type="EMBL" id="CAF0970567.1"/>
    </source>
</evidence>
<dbReference type="InterPro" id="IPR001764">
    <property type="entry name" value="Glyco_hydro_3_N"/>
</dbReference>
<dbReference type="PROSITE" id="PS51375">
    <property type="entry name" value="PPR"/>
    <property type="match status" value="1"/>
</dbReference>
<dbReference type="InterPro" id="IPR031701">
    <property type="entry name" value="SIX1_SD"/>
</dbReference>
<evidence type="ECO:0000256" key="20">
    <source>
        <dbReference type="RuleBase" id="RU361161"/>
    </source>
</evidence>
<dbReference type="FunFam" id="3.20.20.300:FF:000005">
    <property type="entry name" value="Periplasmic beta-glucosidase"/>
    <property type="match status" value="1"/>
</dbReference>
<dbReference type="SMART" id="SM01217">
    <property type="entry name" value="Fn3_like"/>
    <property type="match status" value="1"/>
</dbReference>
<dbReference type="SUPFAM" id="SSF52279">
    <property type="entry name" value="Beta-D-glucan exohydrolase, C-terminal domain"/>
    <property type="match status" value="1"/>
</dbReference>
<dbReference type="PANTHER" id="PTHR30620">
    <property type="entry name" value="PERIPLASMIC BETA-GLUCOSIDASE-RELATED"/>
    <property type="match status" value="1"/>
</dbReference>
<dbReference type="Gene3D" id="1.10.10.60">
    <property type="entry name" value="Homeodomain-like"/>
    <property type="match status" value="1"/>
</dbReference>
<dbReference type="InterPro" id="IPR036962">
    <property type="entry name" value="Glyco_hydro_3_N_sf"/>
</dbReference>
<keyword evidence="13 17" id="KW-0371">Homeobox</keyword>
<evidence type="ECO:0000256" key="10">
    <source>
        <dbReference type="ARBA" id="ARBA00022764"/>
    </source>
</evidence>
<keyword evidence="10" id="KW-0574">Periplasm</keyword>
<dbReference type="InterPro" id="IPR057027">
    <property type="entry name" value="TPR_mt"/>
</dbReference>
<dbReference type="PROSITE" id="PS00775">
    <property type="entry name" value="GLYCOSYL_HYDROL_F3"/>
    <property type="match status" value="1"/>
</dbReference>
<keyword evidence="8" id="KW-0732">Signal</keyword>
<evidence type="ECO:0000256" key="12">
    <source>
        <dbReference type="ARBA" id="ARBA00023125"/>
    </source>
</evidence>
<keyword evidence="11 20" id="KW-0378">Hydrolase</keyword>
<evidence type="ECO:0000256" key="17">
    <source>
        <dbReference type="PROSITE-ProRule" id="PRU00108"/>
    </source>
</evidence>
<keyword evidence="14 17" id="KW-0539">Nucleus</keyword>
<keyword evidence="9" id="KW-0677">Repeat</keyword>
<dbReference type="InterPro" id="IPR019800">
    <property type="entry name" value="Glyco_hydro_3_AS"/>
</dbReference>
<keyword evidence="15 20" id="KW-0326">Glycosidase</keyword>
<evidence type="ECO:0000256" key="18">
    <source>
        <dbReference type="PROSITE-ProRule" id="PRU00708"/>
    </source>
</evidence>
<evidence type="ECO:0000256" key="2">
    <source>
        <dbReference type="ARBA" id="ARBA00004123"/>
    </source>
</evidence>
<dbReference type="InterPro" id="IPR026891">
    <property type="entry name" value="Fn3-like"/>
</dbReference>
<comment type="similarity">
    <text evidence="5">Belongs to the SIX/Sine oculis homeobox family.</text>
</comment>
<dbReference type="Pfam" id="PF14310">
    <property type="entry name" value="Fn3-like"/>
    <property type="match status" value="1"/>
</dbReference>
<evidence type="ECO:0000256" key="4">
    <source>
        <dbReference type="ARBA" id="ARBA00005336"/>
    </source>
</evidence>
<dbReference type="Gene3D" id="3.40.50.1700">
    <property type="entry name" value="Glycoside hydrolase family 3 C-terminal domain"/>
    <property type="match status" value="1"/>
</dbReference>
<dbReference type="GO" id="GO:0008422">
    <property type="term" value="F:beta-glucosidase activity"/>
    <property type="evidence" value="ECO:0007669"/>
    <property type="project" value="UniProtKB-EC"/>
</dbReference>
<dbReference type="Pfam" id="PF01915">
    <property type="entry name" value="Glyco_hydro_3_C"/>
    <property type="match status" value="1"/>
</dbReference>
<evidence type="ECO:0000256" key="16">
    <source>
        <dbReference type="ARBA" id="ARBA00067498"/>
    </source>
</evidence>
<evidence type="ECO:0000256" key="19">
    <source>
        <dbReference type="RuleBase" id="RU000682"/>
    </source>
</evidence>
<dbReference type="EMBL" id="CAJNOT010000404">
    <property type="protein sequence ID" value="CAF0970567.1"/>
    <property type="molecule type" value="Genomic_DNA"/>
</dbReference>
<evidence type="ECO:0000256" key="15">
    <source>
        <dbReference type="ARBA" id="ARBA00023295"/>
    </source>
</evidence>
<evidence type="ECO:0000256" key="21">
    <source>
        <dbReference type="SAM" id="MobiDB-lite"/>
    </source>
</evidence>
<evidence type="ECO:0000256" key="9">
    <source>
        <dbReference type="ARBA" id="ARBA00022737"/>
    </source>
</evidence>
<feature type="compositionally biased region" description="Basic residues" evidence="21">
    <location>
        <begin position="1992"/>
        <end position="2003"/>
    </location>
</feature>
<evidence type="ECO:0000256" key="6">
    <source>
        <dbReference type="ARBA" id="ARBA00012744"/>
    </source>
</evidence>
<feature type="domain" description="Homeobox" evidence="22">
    <location>
        <begin position="2194"/>
        <end position="2254"/>
    </location>
</feature>
<feature type="compositionally biased region" description="Low complexity" evidence="21">
    <location>
        <begin position="2014"/>
        <end position="2025"/>
    </location>
</feature>
<dbReference type="GO" id="GO:0005634">
    <property type="term" value="C:nucleus"/>
    <property type="evidence" value="ECO:0007669"/>
    <property type="project" value="UniProtKB-SubCell"/>
</dbReference>
<keyword evidence="7" id="KW-0217">Developmental protein</keyword>
<gene>
    <name evidence="23" type="ORF">ZHD862_LOCUS10983</name>
</gene>
<dbReference type="PROSITE" id="PS50071">
    <property type="entry name" value="HOMEOBOX_2"/>
    <property type="match status" value="1"/>
</dbReference>
<evidence type="ECO:0000256" key="7">
    <source>
        <dbReference type="ARBA" id="ARBA00022473"/>
    </source>
</evidence>
<feature type="DNA-binding region" description="Homeobox" evidence="17">
    <location>
        <begin position="2196"/>
        <end position="2255"/>
    </location>
</feature>
<evidence type="ECO:0000256" key="5">
    <source>
        <dbReference type="ARBA" id="ARBA00008161"/>
    </source>
</evidence>
<comment type="caution">
    <text evidence="23">The sequence shown here is derived from an EMBL/GenBank/DDBJ whole genome shotgun (WGS) entry which is preliminary data.</text>
</comment>
<keyword evidence="12 17" id="KW-0238">DNA-binding</keyword>
<dbReference type="InterPro" id="IPR009057">
    <property type="entry name" value="Homeodomain-like_sf"/>
</dbReference>